<dbReference type="Gene3D" id="2.60.40.10">
    <property type="entry name" value="Immunoglobulins"/>
    <property type="match status" value="1"/>
</dbReference>
<evidence type="ECO:0000256" key="1">
    <source>
        <dbReference type="SAM" id="MobiDB-lite"/>
    </source>
</evidence>
<evidence type="ECO:0000313" key="3">
    <source>
        <dbReference type="Proteomes" id="UP000504611"/>
    </source>
</evidence>
<organism evidence="3 4">
    <name type="scientific">Notothenia coriiceps</name>
    <name type="common">black rockcod</name>
    <dbReference type="NCBI Taxonomy" id="8208"/>
    <lineage>
        <taxon>Eukaryota</taxon>
        <taxon>Metazoa</taxon>
        <taxon>Chordata</taxon>
        <taxon>Craniata</taxon>
        <taxon>Vertebrata</taxon>
        <taxon>Euteleostomi</taxon>
        <taxon>Actinopterygii</taxon>
        <taxon>Neopterygii</taxon>
        <taxon>Teleostei</taxon>
        <taxon>Neoteleostei</taxon>
        <taxon>Acanthomorphata</taxon>
        <taxon>Eupercaria</taxon>
        <taxon>Perciformes</taxon>
        <taxon>Notothenioidei</taxon>
        <taxon>Nototheniidae</taxon>
        <taxon>Notothenia</taxon>
    </lineage>
</organism>
<dbReference type="PROSITE" id="PS50853">
    <property type="entry name" value="FN3"/>
    <property type="match status" value="1"/>
</dbReference>
<keyword evidence="3" id="KW-1185">Reference proteome</keyword>
<feature type="compositionally biased region" description="Low complexity" evidence="1">
    <location>
        <begin position="1"/>
        <end position="19"/>
    </location>
</feature>
<dbReference type="OrthoDB" id="8948433at2759"/>
<proteinExistence type="predicted"/>
<feature type="domain" description="Fibronectin type-III" evidence="2">
    <location>
        <begin position="1"/>
        <end position="85"/>
    </location>
</feature>
<dbReference type="InterPro" id="IPR013783">
    <property type="entry name" value="Ig-like_fold"/>
</dbReference>
<evidence type="ECO:0000313" key="4">
    <source>
        <dbReference type="RefSeq" id="XP_010788307.1"/>
    </source>
</evidence>
<feature type="region of interest" description="Disordered" evidence="1">
    <location>
        <begin position="1"/>
        <end position="22"/>
    </location>
</feature>
<dbReference type="RefSeq" id="XP_010788307.1">
    <property type="nucleotide sequence ID" value="XM_010790005.1"/>
</dbReference>
<reference evidence="4" key="1">
    <citation type="submission" date="2025-08" db="UniProtKB">
        <authorList>
            <consortium name="RefSeq"/>
        </authorList>
    </citation>
    <scope>IDENTIFICATION</scope>
    <source>
        <tissue evidence="4">Muscle</tissue>
    </source>
</reference>
<feature type="non-terminal residue" evidence="4">
    <location>
        <position position="1"/>
    </location>
</feature>
<protein>
    <submittedName>
        <fullName evidence="4">Receptor-type tyrosine-protein phosphatase beta-like</fullName>
    </submittedName>
</protein>
<dbReference type="KEGG" id="ncc:104961676"/>
<name>A0A6I9PJD1_9TELE</name>
<evidence type="ECO:0000259" key="2">
    <source>
        <dbReference type="PROSITE" id="PS50853"/>
    </source>
</evidence>
<accession>A0A6I9PJD1</accession>
<dbReference type="InterPro" id="IPR036116">
    <property type="entry name" value="FN3_sf"/>
</dbReference>
<gene>
    <name evidence="4" type="primary">LOC104961676</name>
</gene>
<dbReference type="SUPFAM" id="SSF49265">
    <property type="entry name" value="Fibronectin type III"/>
    <property type="match status" value="1"/>
</dbReference>
<dbReference type="AlphaFoldDB" id="A0A6I9PJD1"/>
<dbReference type="Pfam" id="PF00041">
    <property type="entry name" value="fn3"/>
    <property type="match status" value="1"/>
</dbReference>
<dbReference type="GeneID" id="104961676"/>
<dbReference type="Proteomes" id="UP000504611">
    <property type="component" value="Unplaced"/>
</dbReference>
<sequence>PSAVLGLSLSASSSSLGVSWQAGPGRTQRFRLQLRDQSGVLRNETLLSTATQHTLLDLTPGRLYNVTVVTEAGGLTNSATAAART</sequence>
<dbReference type="SMART" id="SM00060">
    <property type="entry name" value="FN3"/>
    <property type="match status" value="1"/>
</dbReference>
<feature type="non-terminal residue" evidence="4">
    <location>
        <position position="85"/>
    </location>
</feature>
<dbReference type="FunFam" id="2.60.40.10:FF:000369">
    <property type="entry name" value="Protein tyrosine phosphatase, receptor type B"/>
    <property type="match status" value="1"/>
</dbReference>
<dbReference type="InterPro" id="IPR003961">
    <property type="entry name" value="FN3_dom"/>
</dbReference>